<dbReference type="EMBL" id="LAJE02000387">
    <property type="protein sequence ID" value="OEO28216.1"/>
    <property type="molecule type" value="Genomic_DNA"/>
</dbReference>
<organism evidence="14 15">
    <name type="scientific">Devosia insulae DS-56</name>
    <dbReference type="NCBI Taxonomy" id="1116389"/>
    <lineage>
        <taxon>Bacteria</taxon>
        <taxon>Pseudomonadati</taxon>
        <taxon>Pseudomonadota</taxon>
        <taxon>Alphaproteobacteria</taxon>
        <taxon>Hyphomicrobiales</taxon>
        <taxon>Devosiaceae</taxon>
        <taxon>Devosia</taxon>
    </lineage>
</organism>
<dbReference type="AlphaFoldDB" id="A0A1E5XI04"/>
<keyword evidence="6" id="KW-0997">Cell inner membrane</keyword>
<dbReference type="OrthoDB" id="9775281at2"/>
<evidence type="ECO:0000256" key="12">
    <source>
        <dbReference type="SAM" id="Phobius"/>
    </source>
</evidence>
<reference evidence="14 15" key="1">
    <citation type="journal article" date="2015" name="Genome Announc.">
        <title>Genome Assemblies of Three Soil-Associated Devosia species: D. insulae, D. limi, and D. soli.</title>
        <authorList>
            <person name="Hassan Y.I."/>
            <person name="Lepp D."/>
            <person name="Zhou T."/>
        </authorList>
    </citation>
    <scope>NUCLEOTIDE SEQUENCE [LARGE SCALE GENOMIC DNA]</scope>
    <source>
        <strain evidence="14 15">DS-56</strain>
    </source>
</reference>
<evidence type="ECO:0000259" key="13">
    <source>
        <dbReference type="Pfam" id="PF13632"/>
    </source>
</evidence>
<evidence type="ECO:0000256" key="2">
    <source>
        <dbReference type="ARBA" id="ARBA00005001"/>
    </source>
</evidence>
<sequence>MARAHLTRAMALGAAALLSLGGGWLYMRFIGNDGTSPLDVLRTALFTLVGFWLVWGGVAGVLGILAPPKRVARSAGQPLGMTAILMPVYNEDAAASFSRVAAMNRSIVNLGLADRFHFAILSDTNREEVAAEEIVWFEQLLSEPMAEGRVFYRRRERNIGKKAGNIEDFISRSGGAYDYALILDADSLMDGATIAAMARRMDDDPRLGLLQTVPEVIHAHSLFGRVMQFSAAYLSPYFARGTALMQGEEGPYWGHNAIVRVPAFAASCGLPVLSGKPPHGGHILSHDYVEAALLSRAGWKVEVDPYLGGSYEEGPENLIEYAKRDRRWCQGNLQHRRVLGAPDLKVWSRFTFIQGIMAYAASPLWLALMAASILAAALPSKYWWRDNETGIWVLAVAVAIALLLPKFLILVRSTLGRRNKGFGGTLRAALSVISEIVISTLLAPIMLCFQSKAVIEILFGLDGGWPATNRDEGRVSLSTAFAASWWVTVAGAAVLAISTAFASDLVPWLLPVALPAIGAPLLIAATSRGIASGRQPILFTTTSETAPAPIIVEQQRIFLSWTQQGSAPAEPAIAGTAAVHV</sequence>
<evidence type="ECO:0000256" key="1">
    <source>
        <dbReference type="ARBA" id="ARBA00004429"/>
    </source>
</evidence>
<dbReference type="SUPFAM" id="SSF53448">
    <property type="entry name" value="Nucleotide-diphospho-sugar transferases"/>
    <property type="match status" value="1"/>
</dbReference>
<feature type="domain" description="Glycosyltransferase 2-like" evidence="13">
    <location>
        <begin position="181"/>
        <end position="401"/>
    </location>
</feature>
<keyword evidence="11 12" id="KW-0472">Membrane</keyword>
<gene>
    <name evidence="14" type="ORF">VW23_005780</name>
</gene>
<dbReference type="InterPro" id="IPR001173">
    <property type="entry name" value="Glyco_trans_2-like"/>
</dbReference>
<dbReference type="GO" id="GO:0016758">
    <property type="term" value="F:hexosyltransferase activity"/>
    <property type="evidence" value="ECO:0007669"/>
    <property type="project" value="TreeGrafter"/>
</dbReference>
<dbReference type="PANTHER" id="PTHR43867">
    <property type="entry name" value="CELLULOSE SYNTHASE CATALYTIC SUBUNIT A [UDP-FORMING]"/>
    <property type="match status" value="1"/>
</dbReference>
<evidence type="ECO:0000256" key="11">
    <source>
        <dbReference type="ARBA" id="ARBA00023136"/>
    </source>
</evidence>
<dbReference type="Gene3D" id="3.90.550.10">
    <property type="entry name" value="Spore Coat Polysaccharide Biosynthesis Protein SpsA, Chain A"/>
    <property type="match status" value="1"/>
</dbReference>
<dbReference type="PANTHER" id="PTHR43867:SF5">
    <property type="entry name" value="GLUCANS BIOSYNTHESIS GLUCOSYLTRANSFERASE H"/>
    <property type="match status" value="1"/>
</dbReference>
<name>A0A1E5XI04_9HYPH</name>
<comment type="pathway">
    <text evidence="2">Glycan metabolism; osmoregulated periplasmic glucan (OPG) biosynthesis.</text>
</comment>
<dbReference type="Pfam" id="PF13632">
    <property type="entry name" value="Glyco_trans_2_3"/>
    <property type="match status" value="1"/>
</dbReference>
<feature type="transmembrane region" description="Helical" evidence="12">
    <location>
        <begin position="508"/>
        <end position="525"/>
    </location>
</feature>
<evidence type="ECO:0000256" key="3">
    <source>
        <dbReference type="ARBA" id="ARBA00009337"/>
    </source>
</evidence>
<dbReference type="Proteomes" id="UP000095463">
    <property type="component" value="Unassembled WGS sequence"/>
</dbReference>
<feature type="transmembrane region" description="Helical" evidence="12">
    <location>
        <begin position="356"/>
        <end position="378"/>
    </location>
</feature>
<keyword evidence="5" id="KW-1003">Cell membrane</keyword>
<dbReference type="NCBIfam" id="NF003958">
    <property type="entry name" value="PRK05454.2-1"/>
    <property type="match status" value="1"/>
</dbReference>
<evidence type="ECO:0000256" key="9">
    <source>
        <dbReference type="ARBA" id="ARBA00022692"/>
    </source>
</evidence>
<evidence type="ECO:0000256" key="10">
    <source>
        <dbReference type="ARBA" id="ARBA00022989"/>
    </source>
</evidence>
<keyword evidence="8" id="KW-0808">Transferase</keyword>
<comment type="subcellular location">
    <subcellularLocation>
        <location evidence="1">Cell inner membrane</location>
        <topology evidence="1">Multi-pass membrane protein</topology>
    </subcellularLocation>
</comment>
<evidence type="ECO:0000313" key="15">
    <source>
        <dbReference type="Proteomes" id="UP000095463"/>
    </source>
</evidence>
<comment type="caution">
    <text evidence="14">The sequence shown here is derived from an EMBL/GenBank/DDBJ whole genome shotgun (WGS) entry which is preliminary data.</text>
</comment>
<dbReference type="GO" id="GO:0005886">
    <property type="term" value="C:plasma membrane"/>
    <property type="evidence" value="ECO:0007669"/>
    <property type="project" value="UniProtKB-SubCell"/>
</dbReference>
<evidence type="ECO:0000256" key="4">
    <source>
        <dbReference type="ARBA" id="ARBA00020585"/>
    </source>
</evidence>
<evidence type="ECO:0000256" key="5">
    <source>
        <dbReference type="ARBA" id="ARBA00022475"/>
    </source>
</evidence>
<feature type="transmembrane region" description="Helical" evidence="12">
    <location>
        <begin position="12"/>
        <end position="31"/>
    </location>
</feature>
<feature type="transmembrane region" description="Helical" evidence="12">
    <location>
        <begin position="390"/>
        <end position="411"/>
    </location>
</feature>
<keyword evidence="9 12" id="KW-0812">Transmembrane</keyword>
<keyword evidence="15" id="KW-1185">Reference proteome</keyword>
<evidence type="ECO:0000313" key="14">
    <source>
        <dbReference type="EMBL" id="OEO28216.1"/>
    </source>
</evidence>
<evidence type="ECO:0000256" key="7">
    <source>
        <dbReference type="ARBA" id="ARBA00022676"/>
    </source>
</evidence>
<evidence type="ECO:0000256" key="6">
    <source>
        <dbReference type="ARBA" id="ARBA00022519"/>
    </source>
</evidence>
<protein>
    <recommendedName>
        <fullName evidence="4">Glucans biosynthesis glucosyltransferase H</fullName>
    </recommendedName>
</protein>
<dbReference type="InterPro" id="IPR050321">
    <property type="entry name" value="Glycosyltr_2/OpgH_subfam"/>
</dbReference>
<dbReference type="NCBIfam" id="NF003959">
    <property type="entry name" value="PRK05454.2-2"/>
    <property type="match status" value="1"/>
</dbReference>
<comment type="similarity">
    <text evidence="3">Belongs to the glycosyltransferase 2 family. OpgH subfamily.</text>
</comment>
<feature type="transmembrane region" description="Helical" evidence="12">
    <location>
        <begin position="480"/>
        <end position="502"/>
    </location>
</feature>
<dbReference type="InterPro" id="IPR029044">
    <property type="entry name" value="Nucleotide-diphossugar_trans"/>
</dbReference>
<dbReference type="RefSeq" id="WP_069912455.1">
    <property type="nucleotide sequence ID" value="NZ_LAJE02000387.1"/>
</dbReference>
<accession>A0A1E5XI04</accession>
<feature type="transmembrane region" description="Helical" evidence="12">
    <location>
        <begin position="43"/>
        <end position="65"/>
    </location>
</feature>
<proteinExistence type="inferred from homology"/>
<dbReference type="NCBIfam" id="NF003962">
    <property type="entry name" value="PRK05454.2-5"/>
    <property type="match status" value="1"/>
</dbReference>
<keyword evidence="7" id="KW-0328">Glycosyltransferase</keyword>
<keyword evidence="10 12" id="KW-1133">Transmembrane helix</keyword>
<evidence type="ECO:0000256" key="8">
    <source>
        <dbReference type="ARBA" id="ARBA00022679"/>
    </source>
</evidence>